<protein>
    <recommendedName>
        <fullName evidence="4">Transglycosylase SLT domain-containing protein</fullName>
    </recommendedName>
</protein>
<accession>A0A7K3VD52</accession>
<evidence type="ECO:0008006" key="4">
    <source>
        <dbReference type="Google" id="ProtNLM"/>
    </source>
</evidence>
<dbReference type="EMBL" id="WUFV01000004">
    <property type="protein sequence ID" value="NEK15026.1"/>
    <property type="molecule type" value="Genomic_DNA"/>
</dbReference>
<dbReference type="RefSeq" id="WP_164046558.1">
    <property type="nucleotide sequence ID" value="NZ_WUFV01000004.1"/>
</dbReference>
<keyword evidence="1" id="KW-0732">Signal</keyword>
<reference evidence="2 3" key="1">
    <citation type="submission" date="2019-12" db="EMBL/GenBank/DDBJ databases">
        <title>Rhizobium genotypes associated with high levels of biological nitrogen fixation by grain legumes in a temperate-maritime cropping system.</title>
        <authorList>
            <person name="Maluk M."/>
            <person name="Francesc Ferrando Molina F."/>
            <person name="Lopez Del Egido L."/>
            <person name="Lafos M."/>
            <person name="Langarica-Fuentes A."/>
            <person name="Gebre Yohannes G."/>
            <person name="Young M.W."/>
            <person name="Martin P."/>
            <person name="Gantlett R."/>
            <person name="Kenicer G."/>
            <person name="Hawes C."/>
            <person name="Begg G.S."/>
            <person name="Quilliam R.S."/>
            <person name="Squire G.R."/>
            <person name="Poole P.S."/>
            <person name="Young P.W."/>
            <person name="Iannetta P.M."/>
            <person name="James E.K."/>
        </authorList>
    </citation>
    <scope>NUCLEOTIDE SEQUENCE [LARGE SCALE GENOMIC DNA]</scope>
    <source>
        <strain evidence="2 3">JHI54</strain>
    </source>
</reference>
<organism evidence="2 3">
    <name type="scientific">Rhizobium leguminosarum</name>
    <dbReference type="NCBI Taxonomy" id="384"/>
    <lineage>
        <taxon>Bacteria</taxon>
        <taxon>Pseudomonadati</taxon>
        <taxon>Pseudomonadota</taxon>
        <taxon>Alphaproteobacteria</taxon>
        <taxon>Hyphomicrobiales</taxon>
        <taxon>Rhizobiaceae</taxon>
        <taxon>Rhizobium/Agrobacterium group</taxon>
        <taxon>Rhizobium</taxon>
    </lineage>
</organism>
<dbReference type="Proteomes" id="UP000471705">
    <property type="component" value="Unassembled WGS sequence"/>
</dbReference>
<feature type="signal peptide" evidence="1">
    <location>
        <begin position="1"/>
        <end position="19"/>
    </location>
</feature>
<proteinExistence type="predicted"/>
<gene>
    <name evidence="2" type="ORF">GR257_09165</name>
</gene>
<name>A0A7K3VD52_RHILE</name>
<evidence type="ECO:0000313" key="3">
    <source>
        <dbReference type="Proteomes" id="UP000471705"/>
    </source>
</evidence>
<feature type="chain" id="PRO_5029845921" description="Transglycosylase SLT domain-containing protein" evidence="1">
    <location>
        <begin position="20"/>
        <end position="361"/>
    </location>
</feature>
<dbReference type="AlphaFoldDB" id="A0A7K3VD52"/>
<comment type="caution">
    <text evidence="2">The sequence shown here is derived from an EMBL/GenBank/DDBJ whole genome shotgun (WGS) entry which is preliminary data.</text>
</comment>
<evidence type="ECO:0000256" key="1">
    <source>
        <dbReference type="SAM" id="SignalP"/>
    </source>
</evidence>
<sequence>MRIWFVPFIFLFCVYSAYAQTPSFEINPQNCGLEKQMAAHARTRLDNDLQKAFHDVLMVNELADGCGSLQFSDANMQSHTNGFSFGMSQFDLATRPGPSLATLNKIIACSRQENVSPVLSKADYKFLQENAHYSTFALKQESEKWSRFAAIKPAIEASLRSRCGQAYIENSYIAEVRDFERIIGPWWKTIRVRNPAMTAAEQFFKLYELDLRNVYGGTENFRKVVNLESSFACNGLCGKKLVPIFTIDQPVTVSDLIRYMLTTNCYGYVPQKTRQQDALRRLNTVLGKVDIQALPLDDSDKSYLTTDFADVLARNKKGFPGSPDGKLQELVKVANGGSAIVGDETLMDSSTLGKLVAACEK</sequence>
<evidence type="ECO:0000313" key="2">
    <source>
        <dbReference type="EMBL" id="NEK15026.1"/>
    </source>
</evidence>